<dbReference type="EMBL" id="SRZB01000011">
    <property type="protein sequence ID" value="TGX99031.1"/>
    <property type="molecule type" value="Genomic_DNA"/>
</dbReference>
<sequence length="326" mass="36517">MNIRPRRLRGSQILRKMVRETRVDKSSLIYPIFVKEGENIKEEIPTMPGQYRYSLDTFPKALEELLDAGVDKVMFFGIPDDKDEVGSQAYAQDGIVQRALERARAEIGSDMYLITDVCMCEYTSHGHCGVLRGHDVENDGTLKLLAKTALSHVQAGADMVAPSDMMDGRVRAIRTLLDETGHKETPIMSYAVKYASAFYGPFRDAAGSAPSFGDRKSYQMDFHNRREAIKEAFLDVEEGADIIMVKPAMSYLDIVREVKERVQLPVAAYSVSGEYAMVKAAARLGYIEEDRIICEMAAGAYRAGTDIYLTYFAKEIARFIEEGRIG</sequence>
<dbReference type="EC" id="4.2.1.24" evidence="1"/>
<reference evidence="1" key="1">
    <citation type="submission" date="2019-04" db="EMBL/GenBank/DDBJ databases">
        <title>Microbes associate with the intestines of laboratory mice.</title>
        <authorList>
            <person name="Navarre W."/>
            <person name="Wong E."/>
            <person name="Huang K."/>
            <person name="Tropini C."/>
            <person name="Ng K."/>
            <person name="Yu B."/>
        </authorList>
    </citation>
    <scope>NUCLEOTIDE SEQUENCE</scope>
    <source>
        <strain evidence="1">NM72_1-8</strain>
    </source>
</reference>
<keyword evidence="1" id="KW-0456">Lyase</keyword>
<proteinExistence type="predicted"/>
<protein>
    <submittedName>
        <fullName evidence="1">Porphobilinogen synthase</fullName>
        <ecNumber evidence="1">4.2.1.24</ecNumber>
    </submittedName>
</protein>
<organism evidence="1 2">
    <name type="scientific">Hominisplanchenecus murintestinalis</name>
    <dbReference type="NCBI Taxonomy" id="2941517"/>
    <lineage>
        <taxon>Bacteria</taxon>
        <taxon>Bacillati</taxon>
        <taxon>Bacillota</taxon>
        <taxon>Clostridia</taxon>
        <taxon>Lachnospirales</taxon>
        <taxon>Lachnospiraceae</taxon>
        <taxon>Hominisplanchenecus</taxon>
    </lineage>
</organism>
<name>A0AC61R0X6_9FIRM</name>
<dbReference type="Proteomes" id="UP000307720">
    <property type="component" value="Unassembled WGS sequence"/>
</dbReference>
<gene>
    <name evidence="1" type="primary">hemB</name>
    <name evidence="1" type="ORF">E5357_06870</name>
</gene>
<keyword evidence="2" id="KW-1185">Reference proteome</keyword>
<evidence type="ECO:0000313" key="1">
    <source>
        <dbReference type="EMBL" id="TGX99031.1"/>
    </source>
</evidence>
<accession>A0AC61R0X6</accession>
<comment type="caution">
    <text evidence="1">The sequence shown here is derived from an EMBL/GenBank/DDBJ whole genome shotgun (WGS) entry which is preliminary data.</text>
</comment>
<evidence type="ECO:0000313" key="2">
    <source>
        <dbReference type="Proteomes" id="UP000307720"/>
    </source>
</evidence>